<accession>A0ABQ9X418</accession>
<evidence type="ECO:0000313" key="2">
    <source>
        <dbReference type="Proteomes" id="UP001281761"/>
    </source>
</evidence>
<evidence type="ECO:0000313" key="1">
    <source>
        <dbReference type="EMBL" id="KAK2946514.1"/>
    </source>
</evidence>
<sequence>MTVIAQKTATYPHSPYPDCSPFLNWDEEDPGSEVEKAVVFRSLVATVKSHSSFEVSLETKAVKLIESVDPLYAEAADAFLCSLGRTTDDSLTDFVQSILALISSSNRAIVKATMTMLGNLIPRISAKVRLALIKADLIPQLVNTLNPMTLSFAEAVDIHTNLMRIIWKSLSLATPNGLEIRDPSGRPAVHETILQQVVAPSEKYIWHLCVNRLSIVNGDKSIFFLYLLTQLLQISPHNQPTMDLVLNMPVILTIPSCLTLFEDDYSVWLFMSSMVDTQREWNKQRGEVRQKWKTVHRMLRMEGIEDAIEEKLRDDKNGHYGRWLVAYLIRWINLHGLNLP</sequence>
<keyword evidence="2" id="KW-1185">Reference proteome</keyword>
<organism evidence="1 2">
    <name type="scientific">Blattamonas nauphoetae</name>
    <dbReference type="NCBI Taxonomy" id="2049346"/>
    <lineage>
        <taxon>Eukaryota</taxon>
        <taxon>Metamonada</taxon>
        <taxon>Preaxostyla</taxon>
        <taxon>Oxymonadida</taxon>
        <taxon>Blattamonas</taxon>
    </lineage>
</organism>
<reference evidence="1 2" key="1">
    <citation type="journal article" date="2022" name="bioRxiv">
        <title>Genomics of Preaxostyla Flagellates Illuminates Evolutionary Transitions and the Path Towards Mitochondrial Loss.</title>
        <authorList>
            <person name="Novak L.V.F."/>
            <person name="Treitli S.C."/>
            <person name="Pyrih J."/>
            <person name="Halakuc P."/>
            <person name="Pipaliya S.V."/>
            <person name="Vacek V."/>
            <person name="Brzon O."/>
            <person name="Soukal P."/>
            <person name="Eme L."/>
            <person name="Dacks J.B."/>
            <person name="Karnkowska A."/>
            <person name="Elias M."/>
            <person name="Hampl V."/>
        </authorList>
    </citation>
    <scope>NUCLEOTIDE SEQUENCE [LARGE SCALE GENOMIC DNA]</scope>
    <source>
        <strain evidence="1">NAU3</strain>
        <tissue evidence="1">Gut</tissue>
    </source>
</reference>
<dbReference type="Proteomes" id="UP001281761">
    <property type="component" value="Unassembled WGS sequence"/>
</dbReference>
<dbReference type="EMBL" id="JARBJD010000226">
    <property type="protein sequence ID" value="KAK2946514.1"/>
    <property type="molecule type" value="Genomic_DNA"/>
</dbReference>
<protein>
    <submittedName>
        <fullName evidence="1">Uncharacterized protein</fullName>
    </submittedName>
</protein>
<dbReference type="Gene3D" id="1.25.10.10">
    <property type="entry name" value="Leucine-rich Repeat Variant"/>
    <property type="match status" value="1"/>
</dbReference>
<dbReference type="InterPro" id="IPR016024">
    <property type="entry name" value="ARM-type_fold"/>
</dbReference>
<gene>
    <name evidence="1" type="ORF">BLNAU_18556</name>
</gene>
<comment type="caution">
    <text evidence="1">The sequence shown here is derived from an EMBL/GenBank/DDBJ whole genome shotgun (WGS) entry which is preliminary data.</text>
</comment>
<dbReference type="SUPFAM" id="SSF48371">
    <property type="entry name" value="ARM repeat"/>
    <property type="match status" value="1"/>
</dbReference>
<proteinExistence type="predicted"/>
<dbReference type="InterPro" id="IPR011989">
    <property type="entry name" value="ARM-like"/>
</dbReference>
<name>A0ABQ9X418_9EUKA</name>